<gene>
    <name evidence="1" type="ORF">A2161_14380</name>
</gene>
<organism evidence="1 2">
    <name type="scientific">Candidatus Schekmanbacteria bacterium RBG_13_48_7</name>
    <dbReference type="NCBI Taxonomy" id="1817878"/>
    <lineage>
        <taxon>Bacteria</taxon>
        <taxon>Candidatus Schekmaniibacteriota</taxon>
    </lineage>
</organism>
<dbReference type="Proteomes" id="UP000179266">
    <property type="component" value="Unassembled WGS sequence"/>
</dbReference>
<reference evidence="1 2" key="1">
    <citation type="journal article" date="2016" name="Nat. Commun.">
        <title>Thousands of microbial genomes shed light on interconnected biogeochemical processes in an aquifer system.</title>
        <authorList>
            <person name="Anantharaman K."/>
            <person name="Brown C.T."/>
            <person name="Hug L.A."/>
            <person name="Sharon I."/>
            <person name="Castelle C.J."/>
            <person name="Probst A.J."/>
            <person name="Thomas B.C."/>
            <person name="Singh A."/>
            <person name="Wilkins M.J."/>
            <person name="Karaoz U."/>
            <person name="Brodie E.L."/>
            <person name="Williams K.H."/>
            <person name="Hubbard S.S."/>
            <person name="Banfield J.F."/>
        </authorList>
    </citation>
    <scope>NUCLEOTIDE SEQUENCE [LARGE SCALE GENOMIC DNA]</scope>
</reference>
<comment type="caution">
    <text evidence="1">The sequence shown here is derived from an EMBL/GenBank/DDBJ whole genome shotgun (WGS) entry which is preliminary data.</text>
</comment>
<protein>
    <submittedName>
        <fullName evidence="1">Uncharacterized protein</fullName>
    </submittedName>
</protein>
<dbReference type="AlphaFoldDB" id="A0A1F7RPN5"/>
<proteinExistence type="predicted"/>
<sequence length="134" mass="15525">MQQNSLNFTEKIVQNCNLQKHVEELEKNTRKSLIHAEAAMNGLKKFINNGDPDIQEILIKNFLQTILSMCLCAQEYLSHYENLSQIQIKDKKQTDTIKHYIESMNSELEKGILQFFSNMSIRLKILNTFISSTG</sequence>
<evidence type="ECO:0000313" key="2">
    <source>
        <dbReference type="Proteomes" id="UP000179266"/>
    </source>
</evidence>
<dbReference type="EMBL" id="MGDD01000267">
    <property type="protein sequence ID" value="OGL43525.1"/>
    <property type="molecule type" value="Genomic_DNA"/>
</dbReference>
<accession>A0A1F7RPN5</accession>
<evidence type="ECO:0000313" key="1">
    <source>
        <dbReference type="EMBL" id="OGL43525.1"/>
    </source>
</evidence>
<name>A0A1F7RPN5_9BACT</name>